<organism evidence="1 2">
    <name type="scientific">Nocardia tengchongensis</name>
    <dbReference type="NCBI Taxonomy" id="2055889"/>
    <lineage>
        <taxon>Bacteria</taxon>
        <taxon>Bacillati</taxon>
        <taxon>Actinomycetota</taxon>
        <taxon>Actinomycetes</taxon>
        <taxon>Mycobacteriales</taxon>
        <taxon>Nocardiaceae</taxon>
        <taxon>Nocardia</taxon>
    </lineage>
</organism>
<dbReference type="Proteomes" id="UP000683310">
    <property type="component" value="Chromosome"/>
</dbReference>
<gene>
    <name evidence="1" type="ORF">KHQ06_03645</name>
</gene>
<reference evidence="1 2" key="1">
    <citation type="submission" date="2021-04" db="EMBL/GenBank/DDBJ databases">
        <title>Nocardia tengchongensis.</title>
        <authorList>
            <person name="Zhuang k."/>
            <person name="Ran Y."/>
            <person name="Li W."/>
        </authorList>
    </citation>
    <scope>NUCLEOTIDE SEQUENCE [LARGE SCALE GENOMIC DNA]</scope>
    <source>
        <strain evidence="1 2">CFH S0057</strain>
    </source>
</reference>
<name>A0ABX8CT08_9NOCA</name>
<evidence type="ECO:0000313" key="2">
    <source>
        <dbReference type="Proteomes" id="UP000683310"/>
    </source>
</evidence>
<protein>
    <submittedName>
        <fullName evidence="1">Uncharacterized protein</fullName>
    </submittedName>
</protein>
<keyword evidence="2" id="KW-1185">Reference proteome</keyword>
<accession>A0ABX8CT08</accession>
<dbReference type="EMBL" id="CP074371">
    <property type="protein sequence ID" value="QVI22223.1"/>
    <property type="molecule type" value="Genomic_DNA"/>
</dbReference>
<proteinExistence type="predicted"/>
<sequence>MVSGGDSYRDSALLTVEVATRLAAGGARAGALAPAEAFDAAEFLDALAPHGITWSIALQ</sequence>
<evidence type="ECO:0000313" key="1">
    <source>
        <dbReference type="EMBL" id="QVI22223.1"/>
    </source>
</evidence>